<gene>
    <name evidence="2" type="ORF">BJ508DRAFT_372771</name>
</gene>
<feature type="compositionally biased region" description="Polar residues" evidence="1">
    <location>
        <begin position="462"/>
        <end position="477"/>
    </location>
</feature>
<dbReference type="EMBL" id="ML119649">
    <property type="protein sequence ID" value="RPA86514.1"/>
    <property type="molecule type" value="Genomic_DNA"/>
</dbReference>
<feature type="compositionally biased region" description="Polar residues" evidence="1">
    <location>
        <begin position="174"/>
        <end position="187"/>
    </location>
</feature>
<feature type="compositionally biased region" description="Polar residues" evidence="1">
    <location>
        <begin position="954"/>
        <end position="965"/>
    </location>
</feature>
<organism evidence="2 3">
    <name type="scientific">Ascobolus immersus RN42</name>
    <dbReference type="NCBI Taxonomy" id="1160509"/>
    <lineage>
        <taxon>Eukaryota</taxon>
        <taxon>Fungi</taxon>
        <taxon>Dikarya</taxon>
        <taxon>Ascomycota</taxon>
        <taxon>Pezizomycotina</taxon>
        <taxon>Pezizomycetes</taxon>
        <taxon>Pezizales</taxon>
        <taxon>Ascobolaceae</taxon>
        <taxon>Ascobolus</taxon>
    </lineage>
</organism>
<feature type="compositionally biased region" description="Basic and acidic residues" evidence="1">
    <location>
        <begin position="154"/>
        <end position="172"/>
    </location>
</feature>
<accession>A0A3N4IXX0</accession>
<sequence>MSALRSQRVHGLAIRKGCSFLFWGKAKVMPFGRQNSMFARLSSSLTSPARKRLSRYPPALHVMDIHFTLNEAQSNASNAYPHTPKEAVSDVAARLDIPQSALFRMILQDQDALKSFLQNVPSILLNDAVQAKKDRKILATSGLKDVKLLQERWRSKREQNRQGKEGQHEIDRNATPQRLTPTMNSGPPMNKRPIETTVHSILTTLETLQHEQRKILDDPSKIAMIVSEGMRSYYAVDRALKFMSSLYPSLPTMFEVPYQPGYIMSYDVGFCNEHPLMSNQLAQFYEQVFGTCTKLHFRFRTILEHYELELYKRFHNLAPGPRSLEELEESLAIWFRNLTTSATFVAAIEKAEMTKDYSTLAVIRQTADSLGGVANLLKFSIPEALVSPSQASQTQHDSTIAPTPSSFNGGVRITLSLFEDNASIAEVCSDEPARQCKGFFRAGRREFNMTSMLVNPAGSPVHQLNTPESSTASQSTGIMGREHSLGLNHEAHTPASRLSFPAHEDSANNRQVSEAEYDSNRQTPVGAPLAERSTVTGKRGRSRKTVPVDNARSVPQSTTFSAKRPRKGRAKPNIPPLVLHQTSTESPQHIEEPTPQMTTTEEHKDTALQEQPQIHNHSLAPIHNDYSLLLTQNENPLPFMQIEDSLPVAKNENLPVTQHDDSLPFTQDENALPVTQNENSLQATENENPLPVTQNENHIPVSQNGYPPLLVQNEQLPQPTQNEHHLPLTPDEPSLPLTSNEPFLPPTQNENPLPVAQVEDPLPLTQTEQPLSYTPNDLSLSLTHEEHSFSTNQHDQNLPLPLTENITDTVAANHFATSTVPDGFQFTDHTTNTSTECDFDYNFLSNMNMQMNNQPYIIPYCPISQSLFQAATAFLGYDTSDYQQLQMQMPTPPEHENTDALDCLSDVALNSLNFPPFNGMQPFGEVSQNGNFDNASGYEQEGGNGTVIYEERVPTTSEEQGNAPENSAFDGYMHPAPQPEDEGDRDAEGETDVDEASMGMGI</sequence>
<dbReference type="AlphaFoldDB" id="A0A3N4IXX0"/>
<feature type="compositionally biased region" description="Polar residues" evidence="1">
    <location>
        <begin position="712"/>
        <end position="721"/>
    </location>
</feature>
<feature type="region of interest" description="Disordered" evidence="1">
    <location>
        <begin position="679"/>
        <end position="755"/>
    </location>
</feature>
<protein>
    <submittedName>
        <fullName evidence="2">Uncharacterized protein</fullName>
    </submittedName>
</protein>
<feature type="region of interest" description="Disordered" evidence="1">
    <location>
        <begin position="458"/>
        <end position="477"/>
    </location>
</feature>
<proteinExistence type="predicted"/>
<evidence type="ECO:0000313" key="2">
    <source>
        <dbReference type="EMBL" id="RPA86514.1"/>
    </source>
</evidence>
<keyword evidence="3" id="KW-1185">Reference proteome</keyword>
<dbReference type="STRING" id="1160509.A0A3N4IXX0"/>
<evidence type="ECO:0000256" key="1">
    <source>
        <dbReference type="SAM" id="MobiDB-lite"/>
    </source>
</evidence>
<feature type="region of interest" description="Disordered" evidence="1">
    <location>
        <begin position="498"/>
        <end position="600"/>
    </location>
</feature>
<reference evidence="2 3" key="1">
    <citation type="journal article" date="2018" name="Nat. Ecol. Evol.">
        <title>Pezizomycetes genomes reveal the molecular basis of ectomycorrhizal truffle lifestyle.</title>
        <authorList>
            <person name="Murat C."/>
            <person name="Payen T."/>
            <person name="Noel B."/>
            <person name="Kuo A."/>
            <person name="Morin E."/>
            <person name="Chen J."/>
            <person name="Kohler A."/>
            <person name="Krizsan K."/>
            <person name="Balestrini R."/>
            <person name="Da Silva C."/>
            <person name="Montanini B."/>
            <person name="Hainaut M."/>
            <person name="Levati E."/>
            <person name="Barry K.W."/>
            <person name="Belfiori B."/>
            <person name="Cichocki N."/>
            <person name="Clum A."/>
            <person name="Dockter R.B."/>
            <person name="Fauchery L."/>
            <person name="Guy J."/>
            <person name="Iotti M."/>
            <person name="Le Tacon F."/>
            <person name="Lindquist E.A."/>
            <person name="Lipzen A."/>
            <person name="Malagnac F."/>
            <person name="Mello A."/>
            <person name="Molinier V."/>
            <person name="Miyauchi S."/>
            <person name="Poulain J."/>
            <person name="Riccioni C."/>
            <person name="Rubini A."/>
            <person name="Sitrit Y."/>
            <person name="Splivallo R."/>
            <person name="Traeger S."/>
            <person name="Wang M."/>
            <person name="Zifcakova L."/>
            <person name="Wipf D."/>
            <person name="Zambonelli A."/>
            <person name="Paolocci F."/>
            <person name="Nowrousian M."/>
            <person name="Ottonello S."/>
            <person name="Baldrian P."/>
            <person name="Spatafora J.W."/>
            <person name="Henrissat B."/>
            <person name="Nagy L.G."/>
            <person name="Aury J.M."/>
            <person name="Wincker P."/>
            <person name="Grigoriev I.V."/>
            <person name="Bonfante P."/>
            <person name="Martin F.M."/>
        </authorList>
    </citation>
    <scope>NUCLEOTIDE SEQUENCE [LARGE SCALE GENOMIC DNA]</scope>
    <source>
        <strain evidence="2 3">RN42</strain>
    </source>
</reference>
<feature type="compositionally biased region" description="Polar residues" evidence="1">
    <location>
        <begin position="679"/>
        <end position="705"/>
    </location>
</feature>
<feature type="region of interest" description="Disordered" evidence="1">
    <location>
        <begin position="154"/>
        <end position="192"/>
    </location>
</feature>
<feature type="compositionally biased region" description="Polar residues" evidence="1">
    <location>
        <begin position="736"/>
        <end position="751"/>
    </location>
</feature>
<dbReference type="Proteomes" id="UP000275078">
    <property type="component" value="Unassembled WGS sequence"/>
</dbReference>
<evidence type="ECO:0000313" key="3">
    <source>
        <dbReference type="Proteomes" id="UP000275078"/>
    </source>
</evidence>
<feature type="region of interest" description="Disordered" evidence="1">
    <location>
        <begin position="954"/>
        <end position="1002"/>
    </location>
</feature>
<name>A0A3N4IXX0_ASCIM</name>
<feature type="compositionally biased region" description="Acidic residues" evidence="1">
    <location>
        <begin position="979"/>
        <end position="995"/>
    </location>
</feature>